<dbReference type="InterPro" id="IPR006016">
    <property type="entry name" value="UspA"/>
</dbReference>
<feature type="domain" description="UspA" evidence="3">
    <location>
        <begin position="4"/>
        <end position="126"/>
    </location>
</feature>
<dbReference type="Pfam" id="PF00582">
    <property type="entry name" value="Usp"/>
    <property type="match status" value="2"/>
</dbReference>
<comment type="similarity">
    <text evidence="1">Belongs to the universal stress protein A family.</text>
</comment>
<name>A0ABV8DFQ8_9BURK</name>
<evidence type="ECO:0000313" key="4">
    <source>
        <dbReference type="EMBL" id="MFC3937131.1"/>
    </source>
</evidence>
<reference evidence="5" key="1">
    <citation type="journal article" date="2019" name="Int. J. Syst. Evol. Microbiol.">
        <title>The Global Catalogue of Microorganisms (GCM) 10K type strain sequencing project: providing services to taxonomists for standard genome sequencing and annotation.</title>
        <authorList>
            <consortium name="The Broad Institute Genomics Platform"/>
            <consortium name="The Broad Institute Genome Sequencing Center for Infectious Disease"/>
            <person name="Wu L."/>
            <person name="Ma J."/>
        </authorList>
    </citation>
    <scope>NUCLEOTIDE SEQUENCE [LARGE SCALE GENOMIC DNA]</scope>
    <source>
        <strain evidence="5">CCUG 2113</strain>
    </source>
</reference>
<sequence length="330" mass="36330">MTPRSILAITDFSLQGGHAIARAALLCAEHRATLRLVYLAPPAEAPPPDAGVRLSHHALQLRQRHNIHVHAATRIDFTAADVAREAAVADLVVWGTAPLRGLRAWFSAHPAIQMLRACQRPVIVVRNPADQPYQTLMVAVDFSRVSHRLVELAFALHPTARVELFHAISTANEGKLRYAEVSERAIQIYREECRRHAQDRMFTLTDSYDARRNRLSSSIGRGDPARQVVVQQQNTAADLIVVGKHPASRLSDLLFDSVAQRVVRDALADVLVVPNDFQPASRGSAVKRLATDLPVRRVKAGSPRLPSYPNPAALPDSLRLFTNSPAPPHP</sequence>
<evidence type="ECO:0000256" key="1">
    <source>
        <dbReference type="ARBA" id="ARBA00008791"/>
    </source>
</evidence>
<dbReference type="CDD" id="cd00293">
    <property type="entry name" value="USP-like"/>
    <property type="match status" value="1"/>
</dbReference>
<dbReference type="RefSeq" id="WP_055393902.1">
    <property type="nucleotide sequence ID" value="NZ_JAMXAX010000047.1"/>
</dbReference>
<feature type="region of interest" description="Disordered" evidence="2">
    <location>
        <begin position="300"/>
        <end position="330"/>
    </location>
</feature>
<dbReference type="Proteomes" id="UP001595693">
    <property type="component" value="Unassembled WGS sequence"/>
</dbReference>
<evidence type="ECO:0000313" key="5">
    <source>
        <dbReference type="Proteomes" id="UP001595693"/>
    </source>
</evidence>
<accession>A0ABV8DFQ8</accession>
<dbReference type="PANTHER" id="PTHR46268:SF15">
    <property type="entry name" value="UNIVERSAL STRESS PROTEIN HP_0031"/>
    <property type="match status" value="1"/>
</dbReference>
<comment type="caution">
    <text evidence="4">The sequence shown here is derived from an EMBL/GenBank/DDBJ whole genome shotgun (WGS) entry which is preliminary data.</text>
</comment>
<dbReference type="EMBL" id="JBHSAJ010000062">
    <property type="protein sequence ID" value="MFC3937131.1"/>
    <property type="molecule type" value="Genomic_DNA"/>
</dbReference>
<keyword evidence="5" id="KW-1185">Reference proteome</keyword>
<proteinExistence type="inferred from homology"/>
<dbReference type="PRINTS" id="PR01438">
    <property type="entry name" value="UNVRSLSTRESS"/>
</dbReference>
<protein>
    <submittedName>
        <fullName evidence="4">Universal stress protein</fullName>
    </submittedName>
</protein>
<evidence type="ECO:0000259" key="3">
    <source>
        <dbReference type="Pfam" id="PF00582"/>
    </source>
</evidence>
<dbReference type="Gene3D" id="3.40.50.12370">
    <property type="match status" value="1"/>
</dbReference>
<dbReference type="PANTHER" id="PTHR46268">
    <property type="entry name" value="STRESS RESPONSE PROTEIN NHAX"/>
    <property type="match status" value="1"/>
</dbReference>
<evidence type="ECO:0000256" key="2">
    <source>
        <dbReference type="SAM" id="MobiDB-lite"/>
    </source>
</evidence>
<dbReference type="InterPro" id="IPR006015">
    <property type="entry name" value="Universal_stress_UspA"/>
</dbReference>
<dbReference type="SUPFAM" id="SSF52402">
    <property type="entry name" value="Adenine nucleotide alpha hydrolases-like"/>
    <property type="match status" value="2"/>
</dbReference>
<gene>
    <name evidence="4" type="ORF">ACFOW3_21135</name>
</gene>
<feature type="domain" description="UspA" evidence="3">
    <location>
        <begin position="133"/>
        <end position="274"/>
    </location>
</feature>
<organism evidence="4 5">
    <name type="scientific">Acidovorax facilis</name>
    <dbReference type="NCBI Taxonomy" id="12917"/>
    <lineage>
        <taxon>Bacteria</taxon>
        <taxon>Pseudomonadati</taxon>
        <taxon>Pseudomonadota</taxon>
        <taxon>Betaproteobacteria</taxon>
        <taxon>Burkholderiales</taxon>
        <taxon>Comamonadaceae</taxon>
        <taxon>Acidovorax</taxon>
    </lineage>
</organism>